<dbReference type="Proteomes" id="UP000001511">
    <property type="component" value="Chromosome"/>
</dbReference>
<evidence type="ECO:0000259" key="10">
    <source>
        <dbReference type="PROSITE" id="PS50113"/>
    </source>
</evidence>
<dbReference type="Gene3D" id="3.30.565.10">
    <property type="entry name" value="Histidine kinase-like ATPase, C-terminal domain"/>
    <property type="match status" value="1"/>
</dbReference>
<dbReference type="KEGG" id="naz:Aazo_3806"/>
<evidence type="ECO:0000256" key="4">
    <source>
        <dbReference type="ARBA" id="ARBA00022679"/>
    </source>
</evidence>
<dbReference type="Pfam" id="PF13426">
    <property type="entry name" value="PAS_9"/>
    <property type="match status" value="1"/>
</dbReference>
<dbReference type="eggNOG" id="COG2205">
    <property type="taxonomic scope" value="Bacteria"/>
</dbReference>
<keyword evidence="5 11" id="KW-0418">Kinase</keyword>
<dbReference type="NCBIfam" id="TIGR00229">
    <property type="entry name" value="sensory_box"/>
    <property type="match status" value="2"/>
</dbReference>
<dbReference type="Pfam" id="PF02518">
    <property type="entry name" value="HATPase_c"/>
    <property type="match status" value="1"/>
</dbReference>
<dbReference type="InterPro" id="IPR050736">
    <property type="entry name" value="Sensor_HK_Regulatory"/>
</dbReference>
<name>D7E4B6_NOSA0</name>
<dbReference type="Pfam" id="PF13188">
    <property type="entry name" value="PAS_8"/>
    <property type="match status" value="1"/>
</dbReference>
<evidence type="ECO:0000313" key="12">
    <source>
        <dbReference type="Proteomes" id="UP000001511"/>
    </source>
</evidence>
<feature type="domain" description="PAC" evidence="10">
    <location>
        <begin position="239"/>
        <end position="293"/>
    </location>
</feature>
<evidence type="ECO:0000256" key="6">
    <source>
        <dbReference type="ARBA" id="ARBA00023012"/>
    </source>
</evidence>
<accession>D7E4B6</accession>
<dbReference type="Gene3D" id="3.30.450.20">
    <property type="entry name" value="PAS domain"/>
    <property type="match status" value="2"/>
</dbReference>
<dbReference type="AlphaFoldDB" id="D7E4B6"/>
<dbReference type="RefSeq" id="WP_013192347.1">
    <property type="nucleotide sequence ID" value="NC_014248.1"/>
</dbReference>
<dbReference type="PANTHER" id="PTHR43711:SF26">
    <property type="entry name" value="SENSOR HISTIDINE KINASE RCSC"/>
    <property type="match status" value="1"/>
</dbReference>
<dbReference type="EC" id="2.7.13.3" evidence="2"/>
<dbReference type="SMART" id="SM00387">
    <property type="entry name" value="HATPase_c"/>
    <property type="match status" value="1"/>
</dbReference>
<dbReference type="STRING" id="551115.Aazo_3806"/>
<keyword evidence="12" id="KW-1185">Reference proteome</keyword>
<evidence type="ECO:0000256" key="7">
    <source>
        <dbReference type="ARBA" id="ARBA00055745"/>
    </source>
</evidence>
<dbReference type="CDD" id="cd00082">
    <property type="entry name" value="HisKA"/>
    <property type="match status" value="1"/>
</dbReference>
<dbReference type="InterPro" id="IPR003661">
    <property type="entry name" value="HisK_dim/P_dom"/>
</dbReference>
<evidence type="ECO:0000256" key="5">
    <source>
        <dbReference type="ARBA" id="ARBA00022777"/>
    </source>
</evidence>
<evidence type="ECO:0000256" key="3">
    <source>
        <dbReference type="ARBA" id="ARBA00022553"/>
    </source>
</evidence>
<feature type="domain" description="Histidine kinase" evidence="8">
    <location>
        <begin position="311"/>
        <end position="526"/>
    </location>
</feature>
<dbReference type="SUPFAM" id="SSF55785">
    <property type="entry name" value="PYP-like sensor domain (PAS domain)"/>
    <property type="match status" value="2"/>
</dbReference>
<dbReference type="CDD" id="cd00130">
    <property type="entry name" value="PAS"/>
    <property type="match status" value="1"/>
</dbReference>
<gene>
    <name evidence="11" type="ordered locus">Aazo_3806</name>
</gene>
<dbReference type="Pfam" id="PF00512">
    <property type="entry name" value="HisKA"/>
    <property type="match status" value="1"/>
</dbReference>
<sequence length="533" mass="60952">MNSGDSALEPSNFKLTYQPGVELKFADFLINLVRDAAFCLGENAQLLYVNKATCCLTEYSREELLSMKVHELDVDLSLHNWLQLWQNLKHLEHDSFKSRYRTKGGRVFLAEVNLRYIKYQDIEFGCAFIQDKGDGLIDLSIQEWTDDGREIKKNLQQELTVIQPQHIDTLLHLRESRFRFLLESINASIFLIQGTQISYVNPAAELLTGYTKTELLTGFDLNQVIKSKKSHNSPANNSEYQEIKILTKDGKERWLVGVMARLNGVIDFHGQEVEILTAIDITNYKYVESELCQTLEKTKLLSELRAHLVAIVCHQFRTPLNVISFSNSLLKRHIDKWDEEKILPFIKHIQIGVEQINQILDDILFLAKAESVQFSFQPEVIDLVEFCQDLISKMLIINSEYHINFDSRGNCEKVWIDKRLVEPIVNNLLENAIKYSPIGSVVELRVDCHEGEVIFHVKDQGIAIPEEDQNRLFEPFYRGSNIDKVPGHGLGLSIVKTLVNLHGGQMRVVSKVGVGTTFTVVLPSVPYLYPESS</sequence>
<dbReference type="InterPro" id="IPR036097">
    <property type="entry name" value="HisK_dim/P_sf"/>
</dbReference>
<dbReference type="FunFam" id="3.30.565.10:FF:000006">
    <property type="entry name" value="Sensor histidine kinase WalK"/>
    <property type="match status" value="1"/>
</dbReference>
<keyword evidence="6" id="KW-0902">Two-component regulatory system</keyword>
<dbReference type="PROSITE" id="PS50109">
    <property type="entry name" value="HIS_KIN"/>
    <property type="match status" value="1"/>
</dbReference>
<dbReference type="GO" id="GO:0000155">
    <property type="term" value="F:phosphorelay sensor kinase activity"/>
    <property type="evidence" value="ECO:0007669"/>
    <property type="project" value="InterPro"/>
</dbReference>
<evidence type="ECO:0000256" key="2">
    <source>
        <dbReference type="ARBA" id="ARBA00012438"/>
    </source>
</evidence>
<dbReference type="PANTHER" id="PTHR43711">
    <property type="entry name" value="TWO-COMPONENT HISTIDINE KINASE"/>
    <property type="match status" value="1"/>
</dbReference>
<dbReference type="Gene3D" id="1.10.287.130">
    <property type="match status" value="1"/>
</dbReference>
<evidence type="ECO:0000313" key="11">
    <source>
        <dbReference type="EMBL" id="ADI65334.1"/>
    </source>
</evidence>
<comment type="catalytic activity">
    <reaction evidence="1">
        <text>ATP + protein L-histidine = ADP + protein N-phospho-L-histidine.</text>
        <dbReference type="EC" id="2.7.13.3"/>
    </reaction>
</comment>
<evidence type="ECO:0000259" key="8">
    <source>
        <dbReference type="PROSITE" id="PS50109"/>
    </source>
</evidence>
<evidence type="ECO:0000259" key="9">
    <source>
        <dbReference type="PROSITE" id="PS50112"/>
    </source>
</evidence>
<dbReference type="HOGENOM" id="CLU_424429_0_0_3"/>
<dbReference type="PRINTS" id="PR00344">
    <property type="entry name" value="BCTRLSENSOR"/>
</dbReference>
<dbReference type="CDD" id="cd00075">
    <property type="entry name" value="HATPase"/>
    <property type="match status" value="1"/>
</dbReference>
<dbReference type="SMART" id="SM00388">
    <property type="entry name" value="HisKA"/>
    <property type="match status" value="1"/>
</dbReference>
<dbReference type="PROSITE" id="PS50113">
    <property type="entry name" value="PAC"/>
    <property type="match status" value="1"/>
</dbReference>
<dbReference type="PROSITE" id="PS50112">
    <property type="entry name" value="PAS"/>
    <property type="match status" value="1"/>
</dbReference>
<evidence type="ECO:0000256" key="1">
    <source>
        <dbReference type="ARBA" id="ARBA00000085"/>
    </source>
</evidence>
<comment type="function">
    <text evidence="7">Photoreceptor which exists in two forms that are reversibly interconvertible by light: the R form that absorbs maximally in the red region of the spectrum and the FR form that absorbs maximally in the far-red region.</text>
</comment>
<dbReference type="SUPFAM" id="SSF55874">
    <property type="entry name" value="ATPase domain of HSP90 chaperone/DNA topoisomerase II/histidine kinase"/>
    <property type="match status" value="1"/>
</dbReference>
<dbReference type="InterPro" id="IPR035965">
    <property type="entry name" value="PAS-like_dom_sf"/>
</dbReference>
<dbReference type="InterPro" id="IPR004358">
    <property type="entry name" value="Sig_transdc_His_kin-like_C"/>
</dbReference>
<organism evidence="11 12">
    <name type="scientific">Nostoc azollae (strain 0708)</name>
    <name type="common">Anabaena azollae (strain 0708)</name>
    <dbReference type="NCBI Taxonomy" id="551115"/>
    <lineage>
        <taxon>Bacteria</taxon>
        <taxon>Bacillati</taxon>
        <taxon>Cyanobacteriota</taxon>
        <taxon>Cyanophyceae</taxon>
        <taxon>Nostocales</taxon>
        <taxon>Nostocaceae</taxon>
        <taxon>Trichormus</taxon>
    </lineage>
</organism>
<keyword evidence="3" id="KW-0597">Phosphoprotein</keyword>
<dbReference type="SMART" id="SM00091">
    <property type="entry name" value="PAS"/>
    <property type="match status" value="2"/>
</dbReference>
<dbReference type="OrthoDB" id="509491at2"/>
<feature type="domain" description="PAS" evidence="9">
    <location>
        <begin position="174"/>
        <end position="216"/>
    </location>
</feature>
<dbReference type="EMBL" id="CP002059">
    <property type="protein sequence ID" value="ADI65334.1"/>
    <property type="molecule type" value="Genomic_DNA"/>
</dbReference>
<dbReference type="InterPro" id="IPR000014">
    <property type="entry name" value="PAS"/>
</dbReference>
<dbReference type="InterPro" id="IPR036890">
    <property type="entry name" value="HATPase_C_sf"/>
</dbReference>
<keyword evidence="4" id="KW-0808">Transferase</keyword>
<dbReference type="InterPro" id="IPR000700">
    <property type="entry name" value="PAS-assoc_C"/>
</dbReference>
<dbReference type="SUPFAM" id="SSF47384">
    <property type="entry name" value="Homodimeric domain of signal transducing histidine kinase"/>
    <property type="match status" value="1"/>
</dbReference>
<protein>
    <recommendedName>
        <fullName evidence="2">histidine kinase</fullName>
        <ecNumber evidence="2">2.7.13.3</ecNumber>
    </recommendedName>
</protein>
<dbReference type="InterPro" id="IPR003594">
    <property type="entry name" value="HATPase_dom"/>
</dbReference>
<dbReference type="InterPro" id="IPR005467">
    <property type="entry name" value="His_kinase_dom"/>
</dbReference>
<proteinExistence type="predicted"/>
<reference evidence="11 12" key="1">
    <citation type="journal article" date="2010" name="PLoS ONE">
        <title>Genome erosion in a nitrogen-fixing vertically transmitted endosymbiotic multicellular cyanobacterium.</title>
        <authorList>
            <person name="Ran L."/>
            <person name="Larsson J."/>
            <person name="Vigil-Stenman T."/>
            <person name="Nylander J.A."/>
            <person name="Ininbergs K."/>
            <person name="Zheng W.W."/>
            <person name="Lapidus A."/>
            <person name="Lowry S."/>
            <person name="Haselkorn R."/>
            <person name="Bergman B."/>
        </authorList>
    </citation>
    <scope>NUCLEOTIDE SEQUENCE [LARGE SCALE GENOMIC DNA]</scope>
    <source>
        <strain evidence="11 12">0708</strain>
    </source>
</reference>